<reference evidence="2" key="4">
    <citation type="submission" date="2025-09" db="UniProtKB">
        <authorList>
            <consortium name="Ensembl"/>
        </authorList>
    </citation>
    <scope>IDENTIFICATION</scope>
</reference>
<keyword evidence="1" id="KW-0812">Transmembrane</keyword>
<dbReference type="AlphaFoldDB" id="A0A3P9ACP9"/>
<keyword evidence="1" id="KW-1133">Transmembrane helix</keyword>
<dbReference type="Proteomes" id="UP000265140">
    <property type="component" value="Chromosome 11"/>
</dbReference>
<proteinExistence type="predicted"/>
<reference evidence="2" key="3">
    <citation type="submission" date="2025-08" db="UniProtKB">
        <authorList>
            <consortium name="Ensembl"/>
        </authorList>
    </citation>
    <scope>IDENTIFICATION</scope>
</reference>
<accession>A0A3P9ACP9</accession>
<keyword evidence="3" id="KW-1185">Reference proteome</keyword>
<feature type="transmembrane region" description="Helical" evidence="1">
    <location>
        <begin position="110"/>
        <end position="136"/>
    </location>
</feature>
<reference evidence="2" key="2">
    <citation type="submission" date="2020-02" db="EMBL/GenBank/DDBJ databases">
        <title>Esox lucius (northern pike) genome, fEsoLuc1, primary haplotype.</title>
        <authorList>
            <person name="Myers G."/>
            <person name="Karagic N."/>
            <person name="Meyer A."/>
            <person name="Pippel M."/>
            <person name="Reichard M."/>
            <person name="Winkler S."/>
            <person name="Tracey A."/>
            <person name="Sims Y."/>
            <person name="Howe K."/>
            <person name="Rhie A."/>
            <person name="Formenti G."/>
            <person name="Durbin R."/>
            <person name="Fedrigo O."/>
            <person name="Jarvis E.D."/>
        </authorList>
    </citation>
    <scope>NUCLEOTIDE SEQUENCE [LARGE SCALE GENOMIC DNA]</scope>
</reference>
<name>A0A3P9ACP9_ESOLU</name>
<dbReference type="OMA" id="TQTTMGF"/>
<dbReference type="Bgee" id="ENSELUG00000018774">
    <property type="expression patterns" value="Expressed in bone element and 14 other cell types or tissues"/>
</dbReference>
<sequence length="268" mass="28369">MPCANTGHLPQTTMGLTGELLCVPTAAMTLGDPDNVDHLILGEHCGDGDRLLQLLTGPVHFVGNGTSVQLHLHQVGLLLPQGQQALSRVSHLRVGQDADDLAVLLHGGKVLLQLLLALVILPLLAVLGEGLLLGLVPERTQPTLALVTDVLGKDGLERAQAARGLDIADNANHDHGRSLHNSHRFNHFLLIHLCREHEAVSSIQSVNLTHNVGHASLVAQEGGQVHWLGGVILGEALHFTTVTFAPLAGQKAQRAVAGCRKLTVGLKT</sequence>
<protein>
    <submittedName>
        <fullName evidence="2">Uncharacterized protein</fullName>
    </submittedName>
</protein>
<reference evidence="3" key="1">
    <citation type="journal article" date="2014" name="PLoS ONE">
        <title>The genome and linkage map of the northern pike (Esox lucius): conserved synteny revealed between the salmonid sister group and the Neoteleostei.</title>
        <authorList>
            <person name="Rondeau E.B."/>
            <person name="Minkley D.R."/>
            <person name="Leong J.S."/>
            <person name="Messmer A.M."/>
            <person name="Jantzen J.R."/>
            <person name="von Schalburg K.R."/>
            <person name="Lemon C."/>
            <person name="Bird N.H."/>
            <person name="Koop B.F."/>
        </authorList>
    </citation>
    <scope>NUCLEOTIDE SEQUENCE</scope>
</reference>
<evidence type="ECO:0000313" key="2">
    <source>
        <dbReference type="Ensembl" id="ENSELUP00000038818.2"/>
    </source>
</evidence>
<dbReference type="GeneTree" id="ENSGT01070000253895"/>
<dbReference type="InParanoid" id="A0A3P9ACP9"/>
<dbReference type="Ensembl" id="ENSELUT00000029594.3">
    <property type="protein sequence ID" value="ENSELUP00000038818.2"/>
    <property type="gene ID" value="ENSELUG00000018774.3"/>
</dbReference>
<keyword evidence="1" id="KW-0472">Membrane</keyword>
<organism evidence="2 3">
    <name type="scientific">Esox lucius</name>
    <name type="common">Northern pike</name>
    <dbReference type="NCBI Taxonomy" id="8010"/>
    <lineage>
        <taxon>Eukaryota</taxon>
        <taxon>Metazoa</taxon>
        <taxon>Chordata</taxon>
        <taxon>Craniata</taxon>
        <taxon>Vertebrata</taxon>
        <taxon>Euteleostomi</taxon>
        <taxon>Actinopterygii</taxon>
        <taxon>Neopterygii</taxon>
        <taxon>Teleostei</taxon>
        <taxon>Protacanthopterygii</taxon>
        <taxon>Esociformes</taxon>
        <taxon>Esocidae</taxon>
        <taxon>Esox</taxon>
    </lineage>
</organism>
<evidence type="ECO:0000256" key="1">
    <source>
        <dbReference type="SAM" id="Phobius"/>
    </source>
</evidence>
<evidence type="ECO:0000313" key="3">
    <source>
        <dbReference type="Proteomes" id="UP000265140"/>
    </source>
</evidence>